<accession>A0A1I8Q324</accession>
<evidence type="ECO:0000259" key="2">
    <source>
        <dbReference type="PROSITE" id="PS51031"/>
    </source>
</evidence>
<dbReference type="KEGG" id="scac:106089579"/>
<dbReference type="Proteomes" id="UP000095300">
    <property type="component" value="Unassembled WGS sequence"/>
</dbReference>
<comment type="subcellular location">
    <subcellularLocation>
        <location evidence="1">Nucleus</location>
    </subcellularLocation>
</comment>
<dbReference type="OrthoDB" id="8038273at2759"/>
<keyword evidence="1" id="KW-0539">Nucleus</keyword>
<organism evidence="3 4">
    <name type="scientific">Stomoxys calcitrans</name>
    <name type="common">Stable fly</name>
    <name type="synonym">Conops calcitrans</name>
    <dbReference type="NCBI Taxonomy" id="35570"/>
    <lineage>
        <taxon>Eukaryota</taxon>
        <taxon>Metazoa</taxon>
        <taxon>Ecdysozoa</taxon>
        <taxon>Arthropoda</taxon>
        <taxon>Hexapoda</taxon>
        <taxon>Insecta</taxon>
        <taxon>Pterygota</taxon>
        <taxon>Neoptera</taxon>
        <taxon>Endopterygota</taxon>
        <taxon>Diptera</taxon>
        <taxon>Brachycera</taxon>
        <taxon>Muscomorpha</taxon>
        <taxon>Muscoidea</taxon>
        <taxon>Muscidae</taxon>
        <taxon>Stomoxys</taxon>
    </lineage>
</organism>
<evidence type="ECO:0000256" key="1">
    <source>
        <dbReference type="PROSITE-ProRule" id="PRU00371"/>
    </source>
</evidence>
<dbReference type="VEuPathDB" id="VectorBase:SCAU013447"/>
<dbReference type="GO" id="GO:0003677">
    <property type="term" value="F:DNA binding"/>
    <property type="evidence" value="ECO:0007669"/>
    <property type="project" value="InterPro"/>
</dbReference>
<dbReference type="InterPro" id="IPR004210">
    <property type="entry name" value="BESS_motif"/>
</dbReference>
<evidence type="ECO:0000313" key="4">
    <source>
        <dbReference type="Proteomes" id="UP000095300"/>
    </source>
</evidence>
<protein>
    <recommendedName>
        <fullName evidence="2">BESS domain-containing protein</fullName>
    </recommendedName>
</protein>
<sequence length="256" mass="29432">MFRDMICVETSKGDMGVHIPDFLKAIEERPILYDYGPNRVNYGNVRAQMEEAWLQIANIVMPTFKELPEEEQMTIAKQKLNNIFKGLKGRALKTIRKNMERDPTTKPTKVRKEIEFFLKYKGLDSDGNPATITEVQPKKPIVAKVIAQKKVPKCPPQAAEVNQNHISTSVFAQMFSDEYEPQDDSNMMANPGCSTADIRIQQQQNICADYDMQTPAVYHDNADWAFFESLIPVVCEMNDQQKLDFKIELMQLLKKY</sequence>
<dbReference type="Pfam" id="PF02944">
    <property type="entry name" value="BESS"/>
    <property type="match status" value="1"/>
</dbReference>
<reference evidence="3" key="2">
    <citation type="submission" date="2020-05" db="UniProtKB">
        <authorList>
            <consortium name="EnsemblMetazoa"/>
        </authorList>
    </citation>
    <scope>IDENTIFICATION</scope>
    <source>
        <strain evidence="3">USDA</strain>
    </source>
</reference>
<proteinExistence type="predicted"/>
<dbReference type="EnsemblMetazoa" id="SCAU013447-RD">
    <property type="protein sequence ID" value="SCAU013447-PD"/>
    <property type="gene ID" value="SCAU013447"/>
</dbReference>
<reference evidence="4" key="1">
    <citation type="submission" date="2015-05" db="EMBL/GenBank/DDBJ databases">
        <authorList>
            <person name="Wilson R.K."/>
            <person name="Warren W.C."/>
            <person name="Olafson P."/>
        </authorList>
    </citation>
    <scope>NUCLEOTIDE SEQUENCE [LARGE SCALE GENOMIC DNA]</scope>
    <source>
        <strain evidence="4">USDA</strain>
    </source>
</reference>
<dbReference type="EnsemblMetazoa" id="SCAU013447-RC">
    <property type="protein sequence ID" value="SCAU013447-PC"/>
    <property type="gene ID" value="SCAU013447"/>
</dbReference>
<evidence type="ECO:0000313" key="3">
    <source>
        <dbReference type="EnsemblMetazoa" id="SCAU013447-PD"/>
    </source>
</evidence>
<gene>
    <name evidence="3" type="primary">106089579</name>
</gene>
<name>A0A1I8Q324_STOCA</name>
<dbReference type="GO" id="GO:0005634">
    <property type="term" value="C:nucleus"/>
    <property type="evidence" value="ECO:0007669"/>
    <property type="project" value="UniProtKB-SubCell"/>
</dbReference>
<dbReference type="PROSITE" id="PS51031">
    <property type="entry name" value="BESS"/>
    <property type="match status" value="1"/>
</dbReference>
<feature type="domain" description="BESS" evidence="2">
    <location>
        <begin position="220"/>
        <end position="256"/>
    </location>
</feature>
<dbReference type="AlphaFoldDB" id="A0A1I8Q324"/>
<dbReference type="EnsemblMetazoa" id="SCAU013447-RA">
    <property type="protein sequence ID" value="SCAU013447-PA"/>
    <property type="gene ID" value="SCAU013447"/>
</dbReference>
<keyword evidence="4" id="KW-1185">Reference proteome</keyword>